<organism evidence="1 2">
    <name type="scientific">candidate division MSBL1 archaeon SCGC-AAA259O05</name>
    <dbReference type="NCBI Taxonomy" id="1698271"/>
    <lineage>
        <taxon>Archaea</taxon>
        <taxon>Methanobacteriati</taxon>
        <taxon>Methanobacteriota</taxon>
        <taxon>candidate division MSBL1</taxon>
    </lineage>
</organism>
<proteinExistence type="predicted"/>
<accession>A0A133V2J1</accession>
<evidence type="ECO:0000313" key="2">
    <source>
        <dbReference type="Proteomes" id="UP000070344"/>
    </source>
</evidence>
<evidence type="ECO:0000313" key="1">
    <source>
        <dbReference type="EMBL" id="KXB00667.1"/>
    </source>
</evidence>
<protein>
    <submittedName>
        <fullName evidence="1">Uncharacterized protein</fullName>
    </submittedName>
</protein>
<comment type="caution">
    <text evidence="1">The sequence shown here is derived from an EMBL/GenBank/DDBJ whole genome shotgun (WGS) entry which is preliminary data.</text>
</comment>
<name>A0A133V2J1_9EURY</name>
<dbReference type="EMBL" id="LHXV01000044">
    <property type="protein sequence ID" value="KXB00667.1"/>
    <property type="molecule type" value="Genomic_DNA"/>
</dbReference>
<keyword evidence="2" id="KW-1185">Reference proteome</keyword>
<gene>
    <name evidence="1" type="ORF">AKJ41_03810</name>
</gene>
<dbReference type="Proteomes" id="UP000070344">
    <property type="component" value="Unassembled WGS sequence"/>
</dbReference>
<dbReference type="AlphaFoldDB" id="A0A133V2J1"/>
<sequence>MFEDFGSEPGDGRVKHEYFETFLALQRFPREVSVVGLFERPLPADDAGDHGSRLVVLGELQAEFFGGRGVSLGDPGEEAGGLEDFEHGFVGRAEVVGAFDRVEFDPGVFQDFKLFDGPLGTCRKYVG</sequence>
<reference evidence="1 2" key="1">
    <citation type="journal article" date="2016" name="Sci. Rep.">
        <title>Metabolic traits of an uncultured archaeal lineage -MSBL1- from brine pools of the Red Sea.</title>
        <authorList>
            <person name="Mwirichia R."/>
            <person name="Alam I."/>
            <person name="Rashid M."/>
            <person name="Vinu M."/>
            <person name="Ba-Alawi W."/>
            <person name="Anthony Kamau A."/>
            <person name="Kamanda Ngugi D."/>
            <person name="Goker M."/>
            <person name="Klenk H.P."/>
            <person name="Bajic V."/>
            <person name="Stingl U."/>
        </authorList>
    </citation>
    <scope>NUCLEOTIDE SEQUENCE [LARGE SCALE GENOMIC DNA]</scope>
    <source>
        <strain evidence="1">SCGC-AAA259O05</strain>
    </source>
</reference>